<dbReference type="EMBL" id="JARIHO010000008">
    <property type="protein sequence ID" value="KAJ7357340.1"/>
    <property type="molecule type" value="Genomic_DNA"/>
</dbReference>
<gene>
    <name evidence="3" type="ORF">DFH08DRAFT_851694</name>
</gene>
<feature type="compositionally biased region" description="Low complexity" evidence="1">
    <location>
        <begin position="396"/>
        <end position="406"/>
    </location>
</feature>
<evidence type="ECO:0000256" key="2">
    <source>
        <dbReference type="SAM" id="Phobius"/>
    </source>
</evidence>
<protein>
    <submittedName>
        <fullName evidence="3">Uncharacterized protein</fullName>
    </submittedName>
</protein>
<evidence type="ECO:0000313" key="4">
    <source>
        <dbReference type="Proteomes" id="UP001218218"/>
    </source>
</evidence>
<dbReference type="AlphaFoldDB" id="A0AAD7AFT9"/>
<feature type="region of interest" description="Disordered" evidence="1">
    <location>
        <begin position="265"/>
        <end position="448"/>
    </location>
</feature>
<reference evidence="3" key="1">
    <citation type="submission" date="2023-03" db="EMBL/GenBank/DDBJ databases">
        <title>Massive genome expansion in bonnet fungi (Mycena s.s.) driven by repeated elements and novel gene families across ecological guilds.</title>
        <authorList>
            <consortium name="Lawrence Berkeley National Laboratory"/>
            <person name="Harder C.B."/>
            <person name="Miyauchi S."/>
            <person name="Viragh M."/>
            <person name="Kuo A."/>
            <person name="Thoen E."/>
            <person name="Andreopoulos B."/>
            <person name="Lu D."/>
            <person name="Skrede I."/>
            <person name="Drula E."/>
            <person name="Henrissat B."/>
            <person name="Morin E."/>
            <person name="Kohler A."/>
            <person name="Barry K."/>
            <person name="LaButti K."/>
            <person name="Morin E."/>
            <person name="Salamov A."/>
            <person name="Lipzen A."/>
            <person name="Mereny Z."/>
            <person name="Hegedus B."/>
            <person name="Baldrian P."/>
            <person name="Stursova M."/>
            <person name="Weitz H."/>
            <person name="Taylor A."/>
            <person name="Grigoriev I.V."/>
            <person name="Nagy L.G."/>
            <person name="Martin F."/>
            <person name="Kauserud H."/>
        </authorList>
    </citation>
    <scope>NUCLEOTIDE SEQUENCE</scope>
    <source>
        <strain evidence="3">CBHHK002</strain>
    </source>
</reference>
<sequence>MNTPKPRQESLSTSASLSAAAPSSMSSSSIGSSAPPTSAPNSASSISSAPSSSSSAPSSSSSSIPTSSTTTTISTSTTTTTSDPPSSSTTTTSVPSTSSPTTTTTTTSSTPTRPSSNPDPPETLRSTIFVTTTDSAGRTTTSAPAVITQVLTITSNGVPFTTTETKLNPTLGSDGHSSGSSSFFKKTGAVIGVFVLVGLAAASILLWVLFGLRRRRRNRQKEHDTAVSATLAAAGFHRAPLDDDEQHGSSRELPEMREGSAFALGTISSLPSGGRTSGYQDSPGHDEAEVFNPYNEHDVAGPGYMAARTSSPPPTDAYRDTSGPDHTIQHSASQSAGSMEPLLASFNRVEPGTPPPSSALRGPPTPPPRNPKRVAEQRFSRISPPSSPPPENRPHSTASSVYSSESTGDDRVNPALRNSDIQDSEDYSRRVLGVRNFPDGVSQVSGES</sequence>
<feature type="region of interest" description="Disordered" evidence="1">
    <location>
        <begin position="1"/>
        <end position="125"/>
    </location>
</feature>
<keyword evidence="4" id="KW-1185">Reference proteome</keyword>
<evidence type="ECO:0000313" key="3">
    <source>
        <dbReference type="EMBL" id="KAJ7357340.1"/>
    </source>
</evidence>
<accession>A0AAD7AFT9</accession>
<comment type="caution">
    <text evidence="3">The sequence shown here is derived from an EMBL/GenBank/DDBJ whole genome shotgun (WGS) entry which is preliminary data.</text>
</comment>
<feature type="transmembrane region" description="Helical" evidence="2">
    <location>
        <begin position="189"/>
        <end position="212"/>
    </location>
</feature>
<keyword evidence="2" id="KW-0472">Membrane</keyword>
<keyword evidence="2" id="KW-1133">Transmembrane helix</keyword>
<feature type="compositionally biased region" description="Low complexity" evidence="1">
    <location>
        <begin position="10"/>
        <end position="116"/>
    </location>
</feature>
<keyword evidence="2" id="KW-0812">Transmembrane</keyword>
<feature type="compositionally biased region" description="Pro residues" evidence="1">
    <location>
        <begin position="352"/>
        <end position="369"/>
    </location>
</feature>
<dbReference type="Proteomes" id="UP001218218">
    <property type="component" value="Unassembled WGS sequence"/>
</dbReference>
<organism evidence="3 4">
    <name type="scientific">Mycena albidolilacea</name>
    <dbReference type="NCBI Taxonomy" id="1033008"/>
    <lineage>
        <taxon>Eukaryota</taxon>
        <taxon>Fungi</taxon>
        <taxon>Dikarya</taxon>
        <taxon>Basidiomycota</taxon>
        <taxon>Agaricomycotina</taxon>
        <taxon>Agaricomycetes</taxon>
        <taxon>Agaricomycetidae</taxon>
        <taxon>Agaricales</taxon>
        <taxon>Marasmiineae</taxon>
        <taxon>Mycenaceae</taxon>
        <taxon>Mycena</taxon>
    </lineage>
</organism>
<proteinExistence type="predicted"/>
<evidence type="ECO:0000256" key="1">
    <source>
        <dbReference type="SAM" id="MobiDB-lite"/>
    </source>
</evidence>
<name>A0AAD7AFT9_9AGAR</name>